<evidence type="ECO:0000313" key="1">
    <source>
        <dbReference type="EMBL" id="KAG0557835.1"/>
    </source>
</evidence>
<dbReference type="EMBL" id="CM026432">
    <property type="protein sequence ID" value="KAG0557835.1"/>
    <property type="molecule type" value="Genomic_DNA"/>
</dbReference>
<name>A0A8T0GGV2_CERPU</name>
<accession>A0A8T0GGV2</accession>
<reference evidence="1 2" key="1">
    <citation type="submission" date="2020-06" db="EMBL/GenBank/DDBJ databases">
        <title>WGS assembly of Ceratodon purpureus strain R40.</title>
        <authorList>
            <person name="Carey S.B."/>
            <person name="Jenkins J."/>
            <person name="Shu S."/>
            <person name="Lovell J.T."/>
            <person name="Sreedasyam A."/>
            <person name="Maumus F."/>
            <person name="Tiley G.P."/>
            <person name="Fernandez-Pozo N."/>
            <person name="Barry K."/>
            <person name="Chen C."/>
            <person name="Wang M."/>
            <person name="Lipzen A."/>
            <person name="Daum C."/>
            <person name="Saski C.A."/>
            <person name="Payton A.C."/>
            <person name="Mcbreen J.C."/>
            <person name="Conrad R.E."/>
            <person name="Kollar L.M."/>
            <person name="Olsson S."/>
            <person name="Huttunen S."/>
            <person name="Landis J.B."/>
            <person name="Wickett N.J."/>
            <person name="Johnson M.G."/>
            <person name="Rensing S.A."/>
            <person name="Grimwood J."/>
            <person name="Schmutz J."/>
            <person name="Mcdaniel S.F."/>
        </authorList>
    </citation>
    <scope>NUCLEOTIDE SEQUENCE [LARGE SCALE GENOMIC DNA]</scope>
    <source>
        <strain evidence="1 2">R40</strain>
    </source>
</reference>
<proteinExistence type="predicted"/>
<comment type="caution">
    <text evidence="1">The sequence shown here is derived from an EMBL/GenBank/DDBJ whole genome shotgun (WGS) entry which is preliminary data.</text>
</comment>
<dbReference type="AlphaFoldDB" id="A0A8T0GGV2"/>
<dbReference type="Proteomes" id="UP000822688">
    <property type="component" value="Chromosome 11"/>
</dbReference>
<organism evidence="1 2">
    <name type="scientific">Ceratodon purpureus</name>
    <name type="common">Fire moss</name>
    <name type="synonym">Dicranum purpureum</name>
    <dbReference type="NCBI Taxonomy" id="3225"/>
    <lineage>
        <taxon>Eukaryota</taxon>
        <taxon>Viridiplantae</taxon>
        <taxon>Streptophyta</taxon>
        <taxon>Embryophyta</taxon>
        <taxon>Bryophyta</taxon>
        <taxon>Bryophytina</taxon>
        <taxon>Bryopsida</taxon>
        <taxon>Dicranidae</taxon>
        <taxon>Pseudoditrichales</taxon>
        <taxon>Ditrichaceae</taxon>
        <taxon>Ceratodon</taxon>
    </lineage>
</organism>
<sequence>MFGMKKVYLDRCKYLTLDEADSVLDLGYEQRLWTFSKVRDNQSYSSQLCQLGCVGEACSN</sequence>
<evidence type="ECO:0000313" key="2">
    <source>
        <dbReference type="Proteomes" id="UP000822688"/>
    </source>
</evidence>
<gene>
    <name evidence="1" type="ORF">KC19_11G160700</name>
</gene>
<protein>
    <submittedName>
        <fullName evidence="1">Uncharacterized protein</fullName>
    </submittedName>
</protein>
<keyword evidence="2" id="KW-1185">Reference proteome</keyword>